<organism evidence="2 3">
    <name type="scientific">Macrolepiota fuliginosa MF-IS2</name>
    <dbReference type="NCBI Taxonomy" id="1400762"/>
    <lineage>
        <taxon>Eukaryota</taxon>
        <taxon>Fungi</taxon>
        <taxon>Dikarya</taxon>
        <taxon>Basidiomycota</taxon>
        <taxon>Agaricomycotina</taxon>
        <taxon>Agaricomycetes</taxon>
        <taxon>Agaricomycetidae</taxon>
        <taxon>Agaricales</taxon>
        <taxon>Agaricineae</taxon>
        <taxon>Agaricaceae</taxon>
        <taxon>Macrolepiota</taxon>
    </lineage>
</organism>
<dbReference type="Proteomes" id="UP000807342">
    <property type="component" value="Unassembled WGS sequence"/>
</dbReference>
<dbReference type="EMBL" id="MU151064">
    <property type="protein sequence ID" value="KAF9453184.1"/>
    <property type="molecule type" value="Genomic_DNA"/>
</dbReference>
<gene>
    <name evidence="2" type="ORF">P691DRAFT_771720</name>
</gene>
<keyword evidence="3" id="KW-1185">Reference proteome</keyword>
<feature type="transmembrane region" description="Helical" evidence="1">
    <location>
        <begin position="56"/>
        <end position="73"/>
    </location>
</feature>
<name>A0A9P5XLR7_9AGAR</name>
<protein>
    <submittedName>
        <fullName evidence="2">Uncharacterized protein</fullName>
    </submittedName>
</protein>
<evidence type="ECO:0000313" key="3">
    <source>
        <dbReference type="Proteomes" id="UP000807342"/>
    </source>
</evidence>
<evidence type="ECO:0000256" key="1">
    <source>
        <dbReference type="SAM" id="Phobius"/>
    </source>
</evidence>
<reference evidence="2" key="1">
    <citation type="submission" date="2020-11" db="EMBL/GenBank/DDBJ databases">
        <authorList>
            <consortium name="DOE Joint Genome Institute"/>
            <person name="Ahrendt S."/>
            <person name="Riley R."/>
            <person name="Andreopoulos W."/>
            <person name="Labutti K."/>
            <person name="Pangilinan J."/>
            <person name="Ruiz-Duenas F.J."/>
            <person name="Barrasa J.M."/>
            <person name="Sanchez-Garcia M."/>
            <person name="Camarero S."/>
            <person name="Miyauchi S."/>
            <person name="Serrano A."/>
            <person name="Linde D."/>
            <person name="Babiker R."/>
            <person name="Drula E."/>
            <person name="Ayuso-Fernandez I."/>
            <person name="Pacheco R."/>
            <person name="Padilla G."/>
            <person name="Ferreira P."/>
            <person name="Barriuso J."/>
            <person name="Kellner H."/>
            <person name="Castanera R."/>
            <person name="Alfaro M."/>
            <person name="Ramirez L."/>
            <person name="Pisabarro A.G."/>
            <person name="Kuo A."/>
            <person name="Tritt A."/>
            <person name="Lipzen A."/>
            <person name="He G."/>
            <person name="Yan M."/>
            <person name="Ng V."/>
            <person name="Cullen D."/>
            <person name="Martin F."/>
            <person name="Rosso M.-N."/>
            <person name="Henrissat B."/>
            <person name="Hibbett D."/>
            <person name="Martinez A.T."/>
            <person name="Grigoriev I.V."/>
        </authorList>
    </citation>
    <scope>NUCLEOTIDE SEQUENCE</scope>
    <source>
        <strain evidence="2">MF-IS2</strain>
    </source>
</reference>
<keyword evidence="1" id="KW-0472">Membrane</keyword>
<comment type="caution">
    <text evidence="2">The sequence shown here is derived from an EMBL/GenBank/DDBJ whole genome shotgun (WGS) entry which is preliminary data.</text>
</comment>
<accession>A0A9P5XLR7</accession>
<proteinExistence type="predicted"/>
<keyword evidence="1" id="KW-0812">Transmembrane</keyword>
<sequence>MKLREALLSFIVVVTNAAIMVNTSCPLLSAAAKQIAQPLKGVLHTVGRTTLSGRDITAFAILVALMLVVSAFIRRLSRIFAIRFAVTAETLLPTAATPGGYTRPTLAIKPRPVTDSDGKFVTGGGRHRSEASRFPTVYFIRPVTIGTSLVTLWRDTVLPGEVLRYHKYRYHYHHQHVHDIQQSTRCGSETAPPPIATASTITITRKW</sequence>
<dbReference type="AlphaFoldDB" id="A0A9P5XLR7"/>
<evidence type="ECO:0000313" key="2">
    <source>
        <dbReference type="EMBL" id="KAF9453184.1"/>
    </source>
</evidence>
<keyword evidence="1" id="KW-1133">Transmembrane helix</keyword>